<dbReference type="Proteomes" id="UP001056383">
    <property type="component" value="Chromosome"/>
</dbReference>
<keyword evidence="2" id="KW-1185">Reference proteome</keyword>
<dbReference type="EMBL" id="CP095474">
    <property type="protein sequence ID" value="URN17561.1"/>
    <property type="molecule type" value="Genomic_DNA"/>
</dbReference>
<dbReference type="SUPFAM" id="SSF55347">
    <property type="entry name" value="Glyceraldehyde-3-phosphate dehydrogenase-like, C-terminal domain"/>
    <property type="match status" value="1"/>
</dbReference>
<proteinExistence type="predicted"/>
<reference evidence="1" key="1">
    <citation type="submission" date="2022-04" db="EMBL/GenBank/DDBJ databases">
        <title>Systematic whole-genome sequencing reveals an unexpected diversity among actinomycetoma pathogens and provides insights into their antibacterial susceptibilities.</title>
        <authorList>
            <person name="Watson A.K."/>
            <person name="Kepplinger B."/>
            <person name="Bakhiet S.M."/>
            <person name="Mhmoud N.A."/>
            <person name="Chapman J."/>
            <person name="Allenby N."/>
            <person name="Mickiewicz K."/>
            <person name="Goodfellow M."/>
            <person name="Fahal A.H."/>
            <person name="Errington J."/>
        </authorList>
    </citation>
    <scope>NUCLEOTIDE SEQUENCE</scope>
    <source>
        <strain evidence="1">SD 504</strain>
    </source>
</reference>
<protein>
    <submittedName>
        <fullName evidence="1">Uncharacterized protein</fullName>
    </submittedName>
</protein>
<accession>A0ABY4TGH5</accession>
<sequence length="56" mass="5744">MDETTTVLLGHARGAVVEISCSMTTHLRTGAVLEGSEGRIKLPSPSTGRTASSCAV</sequence>
<dbReference type="Gene3D" id="3.30.360.10">
    <property type="entry name" value="Dihydrodipicolinate Reductase, domain 2"/>
    <property type="match status" value="1"/>
</dbReference>
<organism evidence="1 2">
    <name type="scientific">Streptomyces sudanensis</name>
    <dbReference type="NCBI Taxonomy" id="436397"/>
    <lineage>
        <taxon>Bacteria</taxon>
        <taxon>Bacillati</taxon>
        <taxon>Actinomycetota</taxon>
        <taxon>Actinomycetes</taxon>
        <taxon>Kitasatosporales</taxon>
        <taxon>Streptomycetaceae</taxon>
        <taxon>Streptomyces</taxon>
    </lineage>
</organism>
<evidence type="ECO:0000313" key="1">
    <source>
        <dbReference type="EMBL" id="URN17561.1"/>
    </source>
</evidence>
<gene>
    <name evidence="1" type="ORF">MW084_18285</name>
</gene>
<evidence type="ECO:0000313" key="2">
    <source>
        <dbReference type="Proteomes" id="UP001056383"/>
    </source>
</evidence>
<name>A0ABY4TGH5_9ACTN</name>